<evidence type="ECO:0000256" key="2">
    <source>
        <dbReference type="SAM" id="Coils"/>
    </source>
</evidence>
<dbReference type="Gene3D" id="3.30.2400.10">
    <property type="entry name" value="Major capsid protein gp5"/>
    <property type="match status" value="1"/>
</dbReference>
<protein>
    <submittedName>
        <fullName evidence="4">Phage major capsid protein, HK97 family</fullName>
    </submittedName>
</protein>
<dbReference type="RefSeq" id="WP_083601337.1">
    <property type="nucleotide sequence ID" value="NZ_FQYO01000003.1"/>
</dbReference>
<dbReference type="Pfam" id="PF05065">
    <property type="entry name" value="Phage_capsid"/>
    <property type="match status" value="1"/>
</dbReference>
<evidence type="ECO:0000256" key="1">
    <source>
        <dbReference type="ARBA" id="ARBA00004328"/>
    </source>
</evidence>
<gene>
    <name evidence="4" type="ORF">SAMN05444417_2269</name>
</gene>
<reference evidence="4 5" key="1">
    <citation type="submission" date="2016-11" db="EMBL/GenBank/DDBJ databases">
        <authorList>
            <person name="Jaros S."/>
            <person name="Januszkiewicz K."/>
            <person name="Wedrychowicz H."/>
        </authorList>
    </citation>
    <scope>NUCLEOTIDE SEQUENCE [LARGE SCALE GENOMIC DNA]</scope>
    <source>
        <strain evidence="4 5">DSM 100565</strain>
    </source>
</reference>
<sequence length="398" mass="43412">MPKDFQTAEEMAAHVKTLMTEATDKVREIAQDALGKAEKGETLGSSAKEAADEALLKMNELREQVSGLEQKMARGGAGGAPEEKSIGRRFVEDEDVKAWLDGNPTAGKAEMRMKATITTATTDADGSTGEVINPVRGAMRLLPERRLTIRDLLPQGRMTVGQFEYPQETGFNNNAAPVAEGAVKPTSDLQLAMKTANARVIAHLMKVSQQALSDVEMLRSLIDQRLLYGLDYAEENQILNGDGTGQNLSGLMVNSTSYAAPLTLGDETSIDRLRLAMLQAALTEFPATAHVMNPIDWAWVELQKDTDGRYIIGNPQGSIAPTLWGLPVLATQAMAVDKFLTGAFENAQIFDVWDSRIETGYVNDDFARNLVTLRAEKRLALAVYRPEGFIYGDFGRVA</sequence>
<dbReference type="EMBL" id="FQYO01000003">
    <property type="protein sequence ID" value="SHI90907.1"/>
    <property type="molecule type" value="Genomic_DNA"/>
</dbReference>
<dbReference type="SUPFAM" id="SSF56563">
    <property type="entry name" value="Major capsid protein gp5"/>
    <property type="match status" value="1"/>
</dbReference>
<dbReference type="NCBIfam" id="TIGR01554">
    <property type="entry name" value="major_cap_HK97"/>
    <property type="match status" value="1"/>
</dbReference>
<name>A0A1M6EZP3_9RHOB</name>
<dbReference type="Proteomes" id="UP000184292">
    <property type="component" value="Unassembled WGS sequence"/>
</dbReference>
<dbReference type="OrthoDB" id="637859at2"/>
<keyword evidence="2" id="KW-0175">Coiled coil</keyword>
<evidence type="ECO:0000313" key="5">
    <source>
        <dbReference type="Proteomes" id="UP000184292"/>
    </source>
</evidence>
<dbReference type="Gene3D" id="3.30.2320.10">
    <property type="entry name" value="hypothetical protein PF0899 domain"/>
    <property type="match status" value="1"/>
</dbReference>
<accession>A0A1M6EZP3</accession>
<evidence type="ECO:0000259" key="3">
    <source>
        <dbReference type="Pfam" id="PF05065"/>
    </source>
</evidence>
<proteinExistence type="predicted"/>
<feature type="domain" description="Phage capsid-like C-terminal" evidence="3">
    <location>
        <begin position="142"/>
        <end position="394"/>
    </location>
</feature>
<dbReference type="InterPro" id="IPR054612">
    <property type="entry name" value="Phage_capsid-like_C"/>
</dbReference>
<dbReference type="InterPro" id="IPR024455">
    <property type="entry name" value="Phage_capsid"/>
</dbReference>
<dbReference type="STRING" id="1447782.SAMN05444417_2269"/>
<organism evidence="4 5">
    <name type="scientific">Wenxinia saemankumensis</name>
    <dbReference type="NCBI Taxonomy" id="1447782"/>
    <lineage>
        <taxon>Bacteria</taxon>
        <taxon>Pseudomonadati</taxon>
        <taxon>Pseudomonadota</taxon>
        <taxon>Alphaproteobacteria</taxon>
        <taxon>Rhodobacterales</taxon>
        <taxon>Roseobacteraceae</taxon>
        <taxon>Wenxinia</taxon>
    </lineage>
</organism>
<keyword evidence="5" id="KW-1185">Reference proteome</keyword>
<comment type="subcellular location">
    <subcellularLocation>
        <location evidence="1">Virion</location>
    </subcellularLocation>
</comment>
<feature type="coiled-coil region" evidence="2">
    <location>
        <begin position="44"/>
        <end position="71"/>
    </location>
</feature>
<dbReference type="AlphaFoldDB" id="A0A1M6EZP3"/>
<evidence type="ECO:0000313" key="4">
    <source>
        <dbReference type="EMBL" id="SHI90907.1"/>
    </source>
</evidence>